<evidence type="ECO:0000313" key="2">
    <source>
        <dbReference type="EMBL" id="CAE8679937.1"/>
    </source>
</evidence>
<protein>
    <recommendedName>
        <fullName evidence="1">Anaphase-promoting complex subunit 5 domain-containing protein</fullName>
    </recommendedName>
</protein>
<dbReference type="InterPro" id="IPR026000">
    <property type="entry name" value="Apc5_dom"/>
</dbReference>
<dbReference type="Pfam" id="PF12862">
    <property type="entry name" value="ANAPC5"/>
    <property type="match status" value="1"/>
</dbReference>
<evidence type="ECO:0000313" key="3">
    <source>
        <dbReference type="Proteomes" id="UP000626109"/>
    </source>
</evidence>
<proteinExistence type="predicted"/>
<sequence length="167" mass="18861">MFLGPEACLRMTVFCHRASSNAFALVAAKLQEMMAFHALSSNVHAISPQVEYELDEGLISFGSCLERGQYAKAVNRLIQDHAAEVGGDGSNYYMAQAKMAMLAKQFQRAEELHKYDESIRLAERKNHPKVLHLKNFYLQWLLSTQQEAGLVVLNFGFAELKPYGQFQ</sequence>
<dbReference type="Proteomes" id="UP000626109">
    <property type="component" value="Unassembled WGS sequence"/>
</dbReference>
<gene>
    <name evidence="2" type="ORF">PGLA2088_LOCUS21626</name>
</gene>
<dbReference type="AlphaFoldDB" id="A0A813JH41"/>
<comment type="caution">
    <text evidence="2">The sequence shown here is derived from an EMBL/GenBank/DDBJ whole genome shotgun (WGS) entry which is preliminary data.</text>
</comment>
<organism evidence="2 3">
    <name type="scientific">Polarella glacialis</name>
    <name type="common">Dinoflagellate</name>
    <dbReference type="NCBI Taxonomy" id="89957"/>
    <lineage>
        <taxon>Eukaryota</taxon>
        <taxon>Sar</taxon>
        <taxon>Alveolata</taxon>
        <taxon>Dinophyceae</taxon>
        <taxon>Suessiales</taxon>
        <taxon>Suessiaceae</taxon>
        <taxon>Polarella</taxon>
    </lineage>
</organism>
<name>A0A813JH41_POLGL</name>
<feature type="domain" description="Anaphase-promoting complex subunit 5" evidence="1">
    <location>
        <begin position="59"/>
        <end position="143"/>
    </location>
</feature>
<accession>A0A813JH41</accession>
<dbReference type="EMBL" id="CAJNNW010025809">
    <property type="protein sequence ID" value="CAE8679937.1"/>
    <property type="molecule type" value="Genomic_DNA"/>
</dbReference>
<evidence type="ECO:0000259" key="1">
    <source>
        <dbReference type="Pfam" id="PF12862"/>
    </source>
</evidence>
<reference evidence="2" key="1">
    <citation type="submission" date="2021-02" db="EMBL/GenBank/DDBJ databases">
        <authorList>
            <person name="Dougan E. K."/>
            <person name="Rhodes N."/>
            <person name="Thang M."/>
            <person name="Chan C."/>
        </authorList>
    </citation>
    <scope>NUCLEOTIDE SEQUENCE</scope>
</reference>